<keyword evidence="2" id="KW-0812">Transmembrane</keyword>
<dbReference type="OrthoDB" id="2633576at2759"/>
<dbReference type="AlphaFoldDB" id="A0A0C9YXP4"/>
<accession>A0A0C9YXP4</accession>
<reference evidence="3 4" key="1">
    <citation type="submission" date="2014-04" db="EMBL/GenBank/DDBJ databases">
        <authorList>
            <consortium name="DOE Joint Genome Institute"/>
            <person name="Kuo A."/>
            <person name="Kohler A."/>
            <person name="Costa M.D."/>
            <person name="Nagy L.G."/>
            <person name="Floudas D."/>
            <person name="Copeland A."/>
            <person name="Barry K.W."/>
            <person name="Cichocki N."/>
            <person name="Veneault-Fourrey C."/>
            <person name="LaButti K."/>
            <person name="Lindquist E.A."/>
            <person name="Lipzen A."/>
            <person name="Lundell T."/>
            <person name="Morin E."/>
            <person name="Murat C."/>
            <person name="Sun H."/>
            <person name="Tunlid A."/>
            <person name="Henrissat B."/>
            <person name="Grigoriev I.V."/>
            <person name="Hibbett D.S."/>
            <person name="Martin F."/>
            <person name="Nordberg H.P."/>
            <person name="Cantor M.N."/>
            <person name="Hua S.X."/>
        </authorList>
    </citation>
    <scope>NUCLEOTIDE SEQUENCE [LARGE SCALE GENOMIC DNA]</scope>
    <source>
        <strain evidence="3 4">441</strain>
    </source>
</reference>
<evidence type="ECO:0000256" key="2">
    <source>
        <dbReference type="SAM" id="Phobius"/>
    </source>
</evidence>
<dbReference type="Proteomes" id="UP000054018">
    <property type="component" value="Unassembled WGS sequence"/>
</dbReference>
<evidence type="ECO:0000313" key="4">
    <source>
        <dbReference type="Proteomes" id="UP000054018"/>
    </source>
</evidence>
<keyword evidence="2" id="KW-0472">Membrane</keyword>
<name>A0A0C9YXP4_9AGAM</name>
<evidence type="ECO:0000313" key="3">
    <source>
        <dbReference type="EMBL" id="KIK29890.1"/>
    </source>
</evidence>
<proteinExistence type="predicted"/>
<sequence length="409" mass="44361">MLTRCAAISYGSPRFPVAEALLQEAALQPYIHYNAKFPSVNANLPRTSVCLLLPRSSNGVFVMSAWTKARVQVERLTKRTHTGGSSSNETGSLPDAGDSIAGHLFALTLTDDGVGTEHAPSKLWSSRAEFQDTGPSRSVIANPPSGGSVPIADLTNSLNRLMLRSASPSTLPSNELSNTSSSSGSVTPTLVVGGRRLPKRDSHRRTVKALQLLNNVESRIHRCSRLLLKPSDVDYSFLQREVTTLRQATDNVTWIADSVKSKKRMLLTLLQELEAEVSSHLPVLQGPVDINTETQYQPPVERMDVVAQVTLLIGVVCSIIFGIGTTGANFIMSSLSLVLYLAFQKADGALSAAHENVMKQIPSTISGALSKFQLNTKTIQYARSCIPRTLQQLPYAGDSVHGGVTRYWY</sequence>
<organism evidence="3 4">
    <name type="scientific">Pisolithus microcarpus 441</name>
    <dbReference type="NCBI Taxonomy" id="765257"/>
    <lineage>
        <taxon>Eukaryota</taxon>
        <taxon>Fungi</taxon>
        <taxon>Dikarya</taxon>
        <taxon>Basidiomycota</taxon>
        <taxon>Agaricomycotina</taxon>
        <taxon>Agaricomycetes</taxon>
        <taxon>Agaricomycetidae</taxon>
        <taxon>Boletales</taxon>
        <taxon>Sclerodermatineae</taxon>
        <taxon>Pisolithaceae</taxon>
        <taxon>Pisolithus</taxon>
    </lineage>
</organism>
<evidence type="ECO:0000256" key="1">
    <source>
        <dbReference type="SAM" id="MobiDB-lite"/>
    </source>
</evidence>
<dbReference type="EMBL" id="KN833688">
    <property type="protein sequence ID" value="KIK29890.1"/>
    <property type="molecule type" value="Genomic_DNA"/>
</dbReference>
<dbReference type="HOGENOM" id="CLU_672888_0_0_1"/>
<reference evidence="4" key="2">
    <citation type="submission" date="2015-01" db="EMBL/GenBank/DDBJ databases">
        <title>Evolutionary Origins and Diversification of the Mycorrhizal Mutualists.</title>
        <authorList>
            <consortium name="DOE Joint Genome Institute"/>
            <consortium name="Mycorrhizal Genomics Consortium"/>
            <person name="Kohler A."/>
            <person name="Kuo A."/>
            <person name="Nagy L.G."/>
            <person name="Floudas D."/>
            <person name="Copeland A."/>
            <person name="Barry K.W."/>
            <person name="Cichocki N."/>
            <person name="Veneault-Fourrey C."/>
            <person name="LaButti K."/>
            <person name="Lindquist E.A."/>
            <person name="Lipzen A."/>
            <person name="Lundell T."/>
            <person name="Morin E."/>
            <person name="Murat C."/>
            <person name="Riley R."/>
            <person name="Ohm R."/>
            <person name="Sun H."/>
            <person name="Tunlid A."/>
            <person name="Henrissat B."/>
            <person name="Grigoriev I.V."/>
            <person name="Hibbett D.S."/>
            <person name="Martin F."/>
        </authorList>
    </citation>
    <scope>NUCLEOTIDE SEQUENCE [LARGE SCALE GENOMIC DNA]</scope>
    <source>
        <strain evidence="4">441</strain>
    </source>
</reference>
<feature type="region of interest" description="Disordered" evidence="1">
    <location>
        <begin position="168"/>
        <end position="192"/>
    </location>
</feature>
<feature type="compositionally biased region" description="Low complexity" evidence="1">
    <location>
        <begin position="169"/>
        <end position="192"/>
    </location>
</feature>
<gene>
    <name evidence="3" type="ORF">PISMIDRAFT_6625</name>
</gene>
<keyword evidence="4" id="KW-1185">Reference proteome</keyword>
<protein>
    <submittedName>
        <fullName evidence="3">Uncharacterized protein</fullName>
    </submittedName>
</protein>
<keyword evidence="2" id="KW-1133">Transmembrane helix</keyword>
<feature type="transmembrane region" description="Helical" evidence="2">
    <location>
        <begin position="311"/>
        <end position="343"/>
    </location>
</feature>